<sequence>MKLLNAITLLSTATVALAEGLDTREAHEASLDARAATICGAGYKFNMAEPLPQGTDPKQRLATLYTYNGKEKGCAFLDNNVGKAQYMSVSVCDLYGKHCTKDAGTFGQYAGPIYIKNTACAPLVAKMGQTSKKLYIDYKTEYAWACE</sequence>
<dbReference type="Proteomes" id="UP000326198">
    <property type="component" value="Unassembled WGS sequence"/>
</dbReference>
<reference evidence="2 3" key="1">
    <citation type="submission" date="2019-04" db="EMBL/GenBank/DDBJ databases">
        <title>Friends and foes A comparative genomics studyof 23 Aspergillus species from section Flavi.</title>
        <authorList>
            <consortium name="DOE Joint Genome Institute"/>
            <person name="Kjaerbolling I."/>
            <person name="Vesth T."/>
            <person name="Frisvad J.C."/>
            <person name="Nybo J.L."/>
            <person name="Theobald S."/>
            <person name="Kildgaard S."/>
            <person name="Isbrandt T."/>
            <person name="Kuo A."/>
            <person name="Sato A."/>
            <person name="Lyhne E.K."/>
            <person name="Kogle M.E."/>
            <person name="Wiebenga A."/>
            <person name="Kun R.S."/>
            <person name="Lubbers R.J."/>
            <person name="Makela M.R."/>
            <person name="Barry K."/>
            <person name="Chovatia M."/>
            <person name="Clum A."/>
            <person name="Daum C."/>
            <person name="Haridas S."/>
            <person name="He G."/>
            <person name="LaButti K."/>
            <person name="Lipzen A."/>
            <person name="Mondo S."/>
            <person name="Riley R."/>
            <person name="Salamov A."/>
            <person name="Simmons B.A."/>
            <person name="Magnuson J.K."/>
            <person name="Henrissat B."/>
            <person name="Mortensen U.H."/>
            <person name="Larsen T.O."/>
            <person name="Devries R.P."/>
            <person name="Grigoriev I.V."/>
            <person name="Machida M."/>
            <person name="Baker S.E."/>
            <person name="Andersen M.R."/>
        </authorList>
    </citation>
    <scope>NUCLEOTIDE SEQUENCE [LARGE SCALE GENOMIC DNA]</scope>
    <source>
        <strain evidence="2 3">IBT 29228</strain>
    </source>
</reference>
<feature type="chain" id="PRO_5025019905" evidence="1">
    <location>
        <begin position="19"/>
        <end position="147"/>
    </location>
</feature>
<organism evidence="2 3">
    <name type="scientific">Aspergillus bertholletiae</name>
    <dbReference type="NCBI Taxonomy" id="1226010"/>
    <lineage>
        <taxon>Eukaryota</taxon>
        <taxon>Fungi</taxon>
        <taxon>Dikarya</taxon>
        <taxon>Ascomycota</taxon>
        <taxon>Pezizomycotina</taxon>
        <taxon>Eurotiomycetes</taxon>
        <taxon>Eurotiomycetidae</taxon>
        <taxon>Eurotiales</taxon>
        <taxon>Aspergillaceae</taxon>
        <taxon>Aspergillus</taxon>
        <taxon>Aspergillus subgen. Circumdati</taxon>
    </lineage>
</organism>
<feature type="signal peptide" evidence="1">
    <location>
        <begin position="1"/>
        <end position="18"/>
    </location>
</feature>
<gene>
    <name evidence="2" type="ORF">BDV26DRAFT_289372</name>
</gene>
<evidence type="ECO:0000313" key="2">
    <source>
        <dbReference type="EMBL" id="KAE8381520.1"/>
    </source>
</evidence>
<evidence type="ECO:0000256" key="1">
    <source>
        <dbReference type="SAM" id="SignalP"/>
    </source>
</evidence>
<keyword evidence="1" id="KW-0732">Signal</keyword>
<name>A0A5N7BIA1_9EURO</name>
<dbReference type="OrthoDB" id="4472767at2759"/>
<accession>A0A5N7BIA1</accession>
<dbReference type="EMBL" id="ML736170">
    <property type="protein sequence ID" value="KAE8381520.1"/>
    <property type="molecule type" value="Genomic_DNA"/>
</dbReference>
<dbReference type="AlphaFoldDB" id="A0A5N7BIA1"/>
<evidence type="ECO:0000313" key="3">
    <source>
        <dbReference type="Proteomes" id="UP000326198"/>
    </source>
</evidence>
<keyword evidence="3" id="KW-1185">Reference proteome</keyword>
<proteinExistence type="predicted"/>
<protein>
    <submittedName>
        <fullName evidence="2">Uncharacterized protein</fullName>
    </submittedName>
</protein>